<evidence type="ECO:0000313" key="1">
    <source>
        <dbReference type="EMBL" id="CCO24860.1"/>
    </source>
</evidence>
<sequence>MTEGISIHSFLKTTMLSLKNTFHNIIISRYYAKRSFIHKNVLAKM</sequence>
<accession>L0RF74</accession>
<organism evidence="1 2">
    <name type="scientific">Maridesulfovibrio hydrothermalis AM13 = DSM 14728</name>
    <dbReference type="NCBI Taxonomy" id="1121451"/>
    <lineage>
        <taxon>Bacteria</taxon>
        <taxon>Pseudomonadati</taxon>
        <taxon>Thermodesulfobacteriota</taxon>
        <taxon>Desulfovibrionia</taxon>
        <taxon>Desulfovibrionales</taxon>
        <taxon>Desulfovibrionaceae</taxon>
        <taxon>Maridesulfovibrio</taxon>
    </lineage>
</organism>
<proteinExistence type="predicted"/>
<dbReference type="HOGENOM" id="CLU_3198942_0_0_7"/>
<dbReference type="AlphaFoldDB" id="L0RF74"/>
<dbReference type="KEGG" id="dhy:DESAM_22593"/>
<dbReference type="STRING" id="1121451.DESAM_22593"/>
<gene>
    <name evidence="1" type="ORF">DESAM_22593</name>
</gene>
<reference evidence="1 2" key="1">
    <citation type="submission" date="2012-10" db="EMBL/GenBank/DDBJ databases">
        <authorList>
            <person name="Genoscope - CEA"/>
        </authorList>
    </citation>
    <scope>NUCLEOTIDE SEQUENCE [LARGE SCALE GENOMIC DNA]</scope>
    <source>
        <strain evidence="2">AM13 / DSM 14728</strain>
    </source>
</reference>
<dbReference type="EMBL" id="FO203522">
    <property type="protein sequence ID" value="CCO24860.1"/>
    <property type="molecule type" value="Genomic_DNA"/>
</dbReference>
<name>L0RF74_9BACT</name>
<protein>
    <submittedName>
        <fullName evidence="1">Uncharacterized protein</fullName>
    </submittedName>
</protein>
<keyword evidence="2" id="KW-1185">Reference proteome</keyword>
<evidence type="ECO:0000313" key="2">
    <source>
        <dbReference type="Proteomes" id="UP000010808"/>
    </source>
</evidence>
<dbReference type="Proteomes" id="UP000010808">
    <property type="component" value="Chromosome"/>
</dbReference>